<keyword evidence="2" id="KW-0479">Metal-binding</keyword>
<organism evidence="6 7">
    <name type="scientific">Hymenobacter setariae</name>
    <dbReference type="NCBI Taxonomy" id="2594794"/>
    <lineage>
        <taxon>Bacteria</taxon>
        <taxon>Pseudomonadati</taxon>
        <taxon>Bacteroidota</taxon>
        <taxon>Cytophagia</taxon>
        <taxon>Cytophagales</taxon>
        <taxon>Hymenobacteraceae</taxon>
        <taxon>Hymenobacter</taxon>
    </lineage>
</organism>
<dbReference type="Gene3D" id="1.10.340.30">
    <property type="entry name" value="Hypothetical protein, domain 2"/>
    <property type="match status" value="1"/>
</dbReference>
<proteinExistence type="predicted"/>
<dbReference type="Pfam" id="PF00730">
    <property type="entry name" value="HhH-GPD"/>
    <property type="match status" value="1"/>
</dbReference>
<dbReference type="GO" id="GO:0006284">
    <property type="term" value="P:base-excision repair"/>
    <property type="evidence" value="ECO:0007669"/>
    <property type="project" value="InterPro"/>
</dbReference>
<dbReference type="PIRSF" id="PIRSF001435">
    <property type="entry name" value="Nth"/>
    <property type="match status" value="1"/>
</dbReference>
<dbReference type="OrthoDB" id="9800977at2"/>
<dbReference type="InterPro" id="IPR003651">
    <property type="entry name" value="Endonuclease3_FeS-loop_motif"/>
</dbReference>
<evidence type="ECO:0000256" key="1">
    <source>
        <dbReference type="ARBA" id="ARBA00001966"/>
    </source>
</evidence>
<dbReference type="InterPro" id="IPR023170">
    <property type="entry name" value="HhH_base_excis_C"/>
</dbReference>
<evidence type="ECO:0000313" key="7">
    <source>
        <dbReference type="Proteomes" id="UP000317624"/>
    </source>
</evidence>
<dbReference type="GO" id="GO:0004519">
    <property type="term" value="F:endonuclease activity"/>
    <property type="evidence" value="ECO:0007669"/>
    <property type="project" value="UniProtKB-KW"/>
</dbReference>
<dbReference type="GO" id="GO:0046872">
    <property type="term" value="F:metal ion binding"/>
    <property type="evidence" value="ECO:0007669"/>
    <property type="project" value="UniProtKB-KW"/>
</dbReference>
<dbReference type="PANTHER" id="PTHR47203">
    <property type="match status" value="1"/>
</dbReference>
<evidence type="ECO:0000256" key="2">
    <source>
        <dbReference type="ARBA" id="ARBA00022723"/>
    </source>
</evidence>
<dbReference type="PANTHER" id="PTHR47203:SF1">
    <property type="entry name" value="HYPOTHETICAL BASE EXCISION DNA REPAIR PROTEIN (EUROFUNG)"/>
    <property type="match status" value="1"/>
</dbReference>
<dbReference type="SMART" id="SM00478">
    <property type="entry name" value="ENDO3c"/>
    <property type="match status" value="1"/>
</dbReference>
<dbReference type="SUPFAM" id="SSF48150">
    <property type="entry name" value="DNA-glycosylase"/>
    <property type="match status" value="1"/>
</dbReference>
<evidence type="ECO:0000256" key="3">
    <source>
        <dbReference type="ARBA" id="ARBA00023004"/>
    </source>
</evidence>
<keyword evidence="6" id="KW-0378">Hydrolase</keyword>
<evidence type="ECO:0000313" key="6">
    <source>
        <dbReference type="EMBL" id="TVT40679.1"/>
    </source>
</evidence>
<sequence>MPTPATYAASPTDKALADHAILNEFFGPVPTAARRTPMRELISTLLSHRTTHADEELAYDRMLEAFGDWEGVLAAPLDDLIHAIRTTRWPATQAPRIQEILGRIKAETGGSFNLDFLADWPTERSMTWLTDMPGIGLKTASLVLLFNFRKPVLPVDAHVHRVAQRVGFLGPKVSVEKAHAVLLDMLKPQLDPEGLFNFHKHNYWLGQQICFFQKPNCPRCPLKGFCSYYQEHYGEATPEALAATPKHWDAAAWGQLPH</sequence>
<evidence type="ECO:0000256" key="4">
    <source>
        <dbReference type="ARBA" id="ARBA00023014"/>
    </source>
</evidence>
<keyword evidence="6" id="KW-0255">Endonuclease</keyword>
<reference evidence="6 7" key="1">
    <citation type="submission" date="2019-07" db="EMBL/GenBank/DDBJ databases">
        <title>Hymenobacter sp. straun FUR1 Genome sequencing and assembly.</title>
        <authorList>
            <person name="Chhetri G."/>
        </authorList>
    </citation>
    <scope>NUCLEOTIDE SEQUENCE [LARGE SCALE GENOMIC DNA]</scope>
    <source>
        <strain evidence="6 7">Fur1</strain>
    </source>
</reference>
<evidence type="ECO:0000259" key="5">
    <source>
        <dbReference type="SMART" id="SM00478"/>
    </source>
</evidence>
<dbReference type="GO" id="GO:0051539">
    <property type="term" value="F:4 iron, 4 sulfur cluster binding"/>
    <property type="evidence" value="ECO:0007669"/>
    <property type="project" value="InterPro"/>
</dbReference>
<comment type="caution">
    <text evidence="6">The sequence shown here is derived from an EMBL/GenBank/DDBJ whole genome shotgun (WGS) entry which is preliminary data.</text>
</comment>
<dbReference type="InterPro" id="IPR003265">
    <property type="entry name" value="HhH-GPD_domain"/>
</dbReference>
<protein>
    <submittedName>
        <fullName evidence="6">Endonuclease III</fullName>
    </submittedName>
</protein>
<feature type="domain" description="HhH-GPD" evidence="5">
    <location>
        <begin position="46"/>
        <end position="208"/>
    </location>
</feature>
<dbReference type="SMART" id="SM00525">
    <property type="entry name" value="FES"/>
    <property type="match status" value="1"/>
</dbReference>
<dbReference type="RefSeq" id="WP_144849303.1">
    <property type="nucleotide sequence ID" value="NZ_VMRJ01000003.1"/>
</dbReference>
<keyword evidence="4" id="KW-0411">Iron-sulfur</keyword>
<keyword evidence="3" id="KW-0408">Iron</keyword>
<dbReference type="InterPro" id="IPR011257">
    <property type="entry name" value="DNA_glycosylase"/>
</dbReference>
<dbReference type="Proteomes" id="UP000317624">
    <property type="component" value="Unassembled WGS sequence"/>
</dbReference>
<keyword evidence="6" id="KW-0540">Nuclease</keyword>
<keyword evidence="7" id="KW-1185">Reference proteome</keyword>
<dbReference type="EMBL" id="VMRJ01000003">
    <property type="protein sequence ID" value="TVT40679.1"/>
    <property type="molecule type" value="Genomic_DNA"/>
</dbReference>
<comment type="cofactor">
    <cofactor evidence="1">
        <name>[4Fe-4S] cluster</name>
        <dbReference type="ChEBI" id="CHEBI:49883"/>
    </cofactor>
</comment>
<dbReference type="CDD" id="cd00056">
    <property type="entry name" value="ENDO3c"/>
    <property type="match status" value="1"/>
</dbReference>
<dbReference type="GO" id="GO:0016787">
    <property type="term" value="F:hydrolase activity"/>
    <property type="evidence" value="ECO:0007669"/>
    <property type="project" value="UniProtKB-ARBA"/>
</dbReference>
<name>A0A558BVZ8_9BACT</name>
<dbReference type="GO" id="GO:0140097">
    <property type="term" value="F:catalytic activity, acting on DNA"/>
    <property type="evidence" value="ECO:0007669"/>
    <property type="project" value="UniProtKB-ARBA"/>
</dbReference>
<dbReference type="Gene3D" id="1.10.1670.10">
    <property type="entry name" value="Helix-hairpin-Helix base-excision DNA repair enzymes (C-terminal)"/>
    <property type="match status" value="1"/>
</dbReference>
<dbReference type="AlphaFoldDB" id="A0A558BVZ8"/>
<accession>A0A558BVZ8</accession>
<gene>
    <name evidence="6" type="ORF">FNT36_14535</name>
</gene>